<reference evidence="2" key="2">
    <citation type="submission" date="2021-10" db="EMBL/GenBank/DDBJ databases">
        <title>Phylogenomics reveals ancestral predisposition of the termite-cultivated fungus Termitomyces towards a domesticated lifestyle.</title>
        <authorList>
            <person name="Auxier B."/>
            <person name="Grum-Grzhimaylo A."/>
            <person name="Cardenas M.E."/>
            <person name="Lodge J.D."/>
            <person name="Laessoe T."/>
            <person name="Pedersen O."/>
            <person name="Smith M.E."/>
            <person name="Kuyper T.W."/>
            <person name="Franco-Molano E.A."/>
            <person name="Baroni T.J."/>
            <person name="Aanen D.K."/>
        </authorList>
    </citation>
    <scope>NUCLEOTIDE SEQUENCE</scope>
    <source>
        <strain evidence="2">AP01</strain>
        <tissue evidence="2">Mycelium</tissue>
    </source>
</reference>
<evidence type="ECO:0000256" key="1">
    <source>
        <dbReference type="SAM" id="MobiDB-lite"/>
    </source>
</evidence>
<keyword evidence="3" id="KW-1185">Reference proteome</keyword>
<comment type="caution">
    <text evidence="2">The sequence shown here is derived from an EMBL/GenBank/DDBJ whole genome shotgun (WGS) entry which is preliminary data.</text>
</comment>
<feature type="compositionally biased region" description="Acidic residues" evidence="1">
    <location>
        <begin position="21"/>
        <end position="37"/>
    </location>
</feature>
<accession>A0A9P7G0E6</accession>
<evidence type="ECO:0000313" key="2">
    <source>
        <dbReference type="EMBL" id="KAG5640656.1"/>
    </source>
</evidence>
<dbReference type="EMBL" id="JABCKV010000583">
    <property type="protein sequence ID" value="KAG5640656.1"/>
    <property type="molecule type" value="Genomic_DNA"/>
</dbReference>
<sequence>MDTNLFKRLGYPTLNYGPEEGFPDADADEEEQDDDPMPPDIDRPDLPLDPPPTLQRLANGEFYNHMSDFYHPGSMNDIYTMAKEQAEALPSRPFIKGQFRACRNYSNASLVWGEPCARCTQPGVREDPYDCEFSLTLNARASALMLLEELVEQGSAPTEMLDDLRSLWADRRLLDGEYHHANALCKTLTNASLIEPGDPLYKVRVNTECRHTEVQRLRDDDVHEARIYMLSLEGCLGTFLDNTAYSVARRISQDIFT</sequence>
<feature type="region of interest" description="Disordered" evidence="1">
    <location>
        <begin position="1"/>
        <end position="50"/>
    </location>
</feature>
<name>A0A9P7G0E6_9AGAR</name>
<dbReference type="Proteomes" id="UP000775547">
    <property type="component" value="Unassembled WGS sequence"/>
</dbReference>
<evidence type="ECO:0000313" key="3">
    <source>
        <dbReference type="Proteomes" id="UP000775547"/>
    </source>
</evidence>
<dbReference type="AlphaFoldDB" id="A0A9P7G0E6"/>
<gene>
    <name evidence="2" type="ORF">DXG03_007651</name>
</gene>
<feature type="non-terminal residue" evidence="2">
    <location>
        <position position="257"/>
    </location>
</feature>
<proteinExistence type="predicted"/>
<organism evidence="2 3">
    <name type="scientific">Asterophora parasitica</name>
    <dbReference type="NCBI Taxonomy" id="117018"/>
    <lineage>
        <taxon>Eukaryota</taxon>
        <taxon>Fungi</taxon>
        <taxon>Dikarya</taxon>
        <taxon>Basidiomycota</taxon>
        <taxon>Agaricomycotina</taxon>
        <taxon>Agaricomycetes</taxon>
        <taxon>Agaricomycetidae</taxon>
        <taxon>Agaricales</taxon>
        <taxon>Tricholomatineae</taxon>
        <taxon>Lyophyllaceae</taxon>
        <taxon>Asterophora</taxon>
    </lineage>
</organism>
<protein>
    <submittedName>
        <fullName evidence="2">Uncharacterized protein</fullName>
    </submittedName>
</protein>
<reference evidence="2" key="1">
    <citation type="submission" date="2020-07" db="EMBL/GenBank/DDBJ databases">
        <authorList>
            <person name="Nieuwenhuis M."/>
            <person name="Van De Peppel L.J.J."/>
        </authorList>
    </citation>
    <scope>NUCLEOTIDE SEQUENCE</scope>
    <source>
        <strain evidence="2">AP01</strain>
        <tissue evidence="2">Mycelium</tissue>
    </source>
</reference>